<proteinExistence type="predicted"/>
<dbReference type="AlphaFoldDB" id="A0A9Q3D8F8"/>
<keyword evidence="4" id="KW-1185">Reference proteome</keyword>
<sequence length="352" mass="41596">MENGRKGTQPRAPLERTFRKSCKPTKLPSGFTLLRHQQTSGQESPYFPIPGNIQDRERIIGQEQDIFQPEEKKVTPYDPETVGTAERSTKKQQKAVNTSNEASSPKIWNDIYTHIGHNFVTPESTISSKTLWLQFSQFLEQKQKEFERLHENISRLQEVHTLQTKTIDTLQEDYIKLIKASEEIKRRLNQFLEKQNHCKRDREYLSQDIDKFFNVCQSIKPQTQGNFLDIPYHQEDIKPDAFFENNPRSPSKYQDGYEMTYSEKEALKQLPEASIWQKFSGVGEYDHMELIDHIYGLFIDVPSIPVYWIKARLNTELKGNASIWYTEMKDIHGRRSWPWWRSQIIQKYRNDT</sequence>
<dbReference type="EMBL" id="AVOT02014870">
    <property type="protein sequence ID" value="MBW0498719.1"/>
    <property type="molecule type" value="Genomic_DNA"/>
</dbReference>
<gene>
    <name evidence="3" type="ORF">O181_038434</name>
</gene>
<evidence type="ECO:0000256" key="2">
    <source>
        <dbReference type="SAM" id="MobiDB-lite"/>
    </source>
</evidence>
<accession>A0A9Q3D8F8</accession>
<name>A0A9Q3D8F8_9BASI</name>
<comment type="caution">
    <text evidence="3">The sequence shown here is derived from an EMBL/GenBank/DDBJ whole genome shotgun (WGS) entry which is preliminary data.</text>
</comment>
<organism evidence="3 4">
    <name type="scientific">Austropuccinia psidii MF-1</name>
    <dbReference type="NCBI Taxonomy" id="1389203"/>
    <lineage>
        <taxon>Eukaryota</taxon>
        <taxon>Fungi</taxon>
        <taxon>Dikarya</taxon>
        <taxon>Basidiomycota</taxon>
        <taxon>Pucciniomycotina</taxon>
        <taxon>Pucciniomycetes</taxon>
        <taxon>Pucciniales</taxon>
        <taxon>Sphaerophragmiaceae</taxon>
        <taxon>Austropuccinia</taxon>
    </lineage>
</organism>
<evidence type="ECO:0000256" key="1">
    <source>
        <dbReference type="SAM" id="Coils"/>
    </source>
</evidence>
<feature type="region of interest" description="Disordered" evidence="2">
    <location>
        <begin position="1"/>
        <end position="29"/>
    </location>
</feature>
<feature type="coiled-coil region" evidence="1">
    <location>
        <begin position="139"/>
        <end position="187"/>
    </location>
</feature>
<reference evidence="3" key="1">
    <citation type="submission" date="2021-03" db="EMBL/GenBank/DDBJ databases">
        <title>Draft genome sequence of rust myrtle Austropuccinia psidii MF-1, a brazilian biotype.</title>
        <authorList>
            <person name="Quecine M.C."/>
            <person name="Pachon D.M.R."/>
            <person name="Bonatelli M.L."/>
            <person name="Correr F.H."/>
            <person name="Franceschini L.M."/>
            <person name="Leite T.F."/>
            <person name="Margarido G.R.A."/>
            <person name="Almeida C.A."/>
            <person name="Ferrarezi J.A."/>
            <person name="Labate C.A."/>
        </authorList>
    </citation>
    <scope>NUCLEOTIDE SEQUENCE</scope>
    <source>
        <strain evidence="3">MF-1</strain>
    </source>
</reference>
<evidence type="ECO:0000313" key="4">
    <source>
        <dbReference type="Proteomes" id="UP000765509"/>
    </source>
</evidence>
<keyword evidence="1" id="KW-0175">Coiled coil</keyword>
<dbReference type="Proteomes" id="UP000765509">
    <property type="component" value="Unassembled WGS sequence"/>
</dbReference>
<protein>
    <submittedName>
        <fullName evidence="3">Uncharacterized protein</fullName>
    </submittedName>
</protein>
<feature type="region of interest" description="Disordered" evidence="2">
    <location>
        <begin position="75"/>
        <end position="102"/>
    </location>
</feature>
<evidence type="ECO:0000313" key="3">
    <source>
        <dbReference type="EMBL" id="MBW0498719.1"/>
    </source>
</evidence>